<dbReference type="Proteomes" id="UP001154252">
    <property type="component" value="Unassembled WGS sequence"/>
</dbReference>
<dbReference type="InterPro" id="IPR001810">
    <property type="entry name" value="F-box_dom"/>
</dbReference>
<name>A0A9W4K904_9EURO</name>
<keyword evidence="3" id="KW-1185">Reference proteome</keyword>
<protein>
    <recommendedName>
        <fullName evidence="1">F-box domain-containing protein</fullName>
    </recommendedName>
</protein>
<accession>A0A9W4K904</accession>
<reference evidence="2" key="1">
    <citation type="submission" date="2021-07" db="EMBL/GenBank/DDBJ databases">
        <authorList>
            <person name="Branca A.L. A."/>
        </authorList>
    </citation>
    <scope>NUCLEOTIDE SEQUENCE</scope>
</reference>
<sequence>MLLQNLPPEVLVRIVNNLPAVDDVVALSRQSRGLHSMNEVSNQQKYHKLQLGRERREQKFTDQLQAIQDMLLEMLADPSLADYLHHLVMHGSDMSPGAYGRSSEPIPQRPFSPENIDRLKQAIHKAGIQENQDRESMLSSILQDPTHFRNDGSPEPVEFKDALVTLLVANAPNLQSLSMFPLHGAKNRLMALLHRASNAPSPVPYCQNLRKVNFHPDDSLNEGTEYVPEPYYHRLNLVRKLPAIESVVFKLAAWDNNAGVPLPPRCANYSKISITHSFLLESDLCRIIESPRTLKSFTFTVGGRKDPEGGPQTLSATPLLRSLWSHRETLEELDLNVESHADRHEFYNPAFRPREDDGITEDDQEDYEEEYADELRELAMQDPETPPSCISLKDFPRLKHLSVGVHTLCYFARGVGFGENRFANGRIGAEAFNLAENLPPNLESLRIYGRGEETEYKYFDFEPDLDIDAQLDQLMREKDARSLEILGGVDIPIPNGKTVHNSADDNDLSLYWKDPDDDRFANWEEDLETVRAGC</sequence>
<comment type="caution">
    <text evidence="2">The sequence shown here is derived from an EMBL/GenBank/DDBJ whole genome shotgun (WGS) entry which is preliminary data.</text>
</comment>
<dbReference type="OrthoDB" id="3437411at2759"/>
<gene>
    <name evidence="2" type="ORF">PEGY_LOCUS1180</name>
</gene>
<dbReference type="PROSITE" id="PS50181">
    <property type="entry name" value="FBOX"/>
    <property type="match status" value="1"/>
</dbReference>
<evidence type="ECO:0000313" key="3">
    <source>
        <dbReference type="Proteomes" id="UP001154252"/>
    </source>
</evidence>
<evidence type="ECO:0000313" key="2">
    <source>
        <dbReference type="EMBL" id="CAG8887800.1"/>
    </source>
</evidence>
<feature type="domain" description="F-box" evidence="1">
    <location>
        <begin position="1"/>
        <end position="49"/>
    </location>
</feature>
<organism evidence="2 3">
    <name type="scientific">Penicillium egyptiacum</name>
    <dbReference type="NCBI Taxonomy" id="1303716"/>
    <lineage>
        <taxon>Eukaryota</taxon>
        <taxon>Fungi</taxon>
        <taxon>Dikarya</taxon>
        <taxon>Ascomycota</taxon>
        <taxon>Pezizomycotina</taxon>
        <taxon>Eurotiomycetes</taxon>
        <taxon>Eurotiomycetidae</taxon>
        <taxon>Eurotiales</taxon>
        <taxon>Aspergillaceae</taxon>
        <taxon>Penicillium</taxon>
    </lineage>
</organism>
<dbReference type="EMBL" id="CAJVRC010000839">
    <property type="protein sequence ID" value="CAG8887800.1"/>
    <property type="molecule type" value="Genomic_DNA"/>
</dbReference>
<evidence type="ECO:0000259" key="1">
    <source>
        <dbReference type="PROSITE" id="PS50181"/>
    </source>
</evidence>
<dbReference type="AlphaFoldDB" id="A0A9W4K904"/>
<proteinExistence type="predicted"/>